<gene>
    <name evidence="2" type="ORF">CH63R_02508</name>
</gene>
<reference evidence="3" key="1">
    <citation type="journal article" date="2017" name="BMC Genomics">
        <title>Gapless genome assembly of Colletotrichum higginsianum reveals chromosome structure and association of transposable elements with secondary metabolite gene clusters.</title>
        <authorList>
            <person name="Dallery J.-F."/>
            <person name="Lapalu N."/>
            <person name="Zampounis A."/>
            <person name="Pigne S."/>
            <person name="Luyten I."/>
            <person name="Amselem J."/>
            <person name="Wittenberg A.H.J."/>
            <person name="Zhou S."/>
            <person name="de Queiroz M.V."/>
            <person name="Robin G.P."/>
            <person name="Auger A."/>
            <person name="Hainaut M."/>
            <person name="Henrissat B."/>
            <person name="Kim K.-T."/>
            <person name="Lee Y.-H."/>
            <person name="Lespinet O."/>
            <person name="Schwartz D.C."/>
            <person name="Thon M.R."/>
            <person name="O'Connell R.J."/>
        </authorList>
    </citation>
    <scope>NUCLEOTIDE SEQUENCE [LARGE SCALE GENOMIC DNA]</scope>
    <source>
        <strain evidence="3">IMI 349063</strain>
    </source>
</reference>
<feature type="compositionally biased region" description="Gly residues" evidence="1">
    <location>
        <begin position="86"/>
        <end position="101"/>
    </location>
</feature>
<feature type="region of interest" description="Disordered" evidence="1">
    <location>
        <begin position="1"/>
        <end position="140"/>
    </location>
</feature>
<dbReference type="VEuPathDB" id="FungiDB:CH63R_02508"/>
<sequence length="140" mass="15219">MSASWLGSSLSRTLRWGRLNRTENEVLIDDREKQYHEGKPRHSPDEERRGPNRGSQPLDAEHGRLEPSTREIWEKDATRETNAPTGSGGGDDGGIGDGGSSGSRRETAFSSVQCGNPVKGRSRVSSRGSCVLEGRAARKS</sequence>
<dbReference type="Proteomes" id="UP000092177">
    <property type="component" value="Chromosome 2"/>
</dbReference>
<organism evidence="2 3">
    <name type="scientific">Colletotrichum higginsianum (strain IMI 349063)</name>
    <name type="common">Crucifer anthracnose fungus</name>
    <dbReference type="NCBI Taxonomy" id="759273"/>
    <lineage>
        <taxon>Eukaryota</taxon>
        <taxon>Fungi</taxon>
        <taxon>Dikarya</taxon>
        <taxon>Ascomycota</taxon>
        <taxon>Pezizomycotina</taxon>
        <taxon>Sordariomycetes</taxon>
        <taxon>Hypocreomycetidae</taxon>
        <taxon>Glomerellales</taxon>
        <taxon>Glomerellaceae</taxon>
        <taxon>Colletotrichum</taxon>
        <taxon>Colletotrichum destructivum species complex</taxon>
    </lineage>
</organism>
<accession>A0A1B7YPB1</accession>
<protein>
    <submittedName>
        <fullName evidence="2">Uncharacterized protein</fullName>
    </submittedName>
</protein>
<dbReference type="RefSeq" id="XP_018162299.1">
    <property type="nucleotide sequence ID" value="XM_018297483.1"/>
</dbReference>
<dbReference type="AlphaFoldDB" id="A0A1B7YPB1"/>
<keyword evidence="3" id="KW-1185">Reference proteome</keyword>
<proteinExistence type="predicted"/>
<name>A0A1B7YPB1_COLHI</name>
<evidence type="ECO:0000256" key="1">
    <source>
        <dbReference type="SAM" id="MobiDB-lite"/>
    </source>
</evidence>
<dbReference type="EMBL" id="LTAN01000002">
    <property type="protein sequence ID" value="OBR13782.1"/>
    <property type="molecule type" value="Genomic_DNA"/>
</dbReference>
<dbReference type="GeneID" id="28861590"/>
<evidence type="ECO:0000313" key="2">
    <source>
        <dbReference type="EMBL" id="OBR13782.1"/>
    </source>
</evidence>
<feature type="compositionally biased region" description="Basic and acidic residues" evidence="1">
    <location>
        <begin position="20"/>
        <end position="50"/>
    </location>
</feature>
<dbReference type="KEGG" id="chig:CH63R_02508"/>
<feature type="compositionally biased region" description="Polar residues" evidence="1">
    <location>
        <begin position="1"/>
        <end position="12"/>
    </location>
</feature>
<feature type="compositionally biased region" description="Basic and acidic residues" evidence="1">
    <location>
        <begin position="59"/>
        <end position="79"/>
    </location>
</feature>
<comment type="caution">
    <text evidence="2">The sequence shown here is derived from an EMBL/GenBank/DDBJ whole genome shotgun (WGS) entry which is preliminary data.</text>
</comment>
<evidence type="ECO:0000313" key="3">
    <source>
        <dbReference type="Proteomes" id="UP000092177"/>
    </source>
</evidence>